<comment type="subcellular location">
    <subcellularLocation>
        <location evidence="1">Membrane</location>
        <topology evidence="1">Multi-pass membrane protein</topology>
    </subcellularLocation>
</comment>
<dbReference type="AlphaFoldDB" id="A0A7C8I5L3"/>
<organism evidence="10 11">
    <name type="scientific">Massariosphaeria phaeospora</name>
    <dbReference type="NCBI Taxonomy" id="100035"/>
    <lineage>
        <taxon>Eukaryota</taxon>
        <taxon>Fungi</taxon>
        <taxon>Dikarya</taxon>
        <taxon>Ascomycota</taxon>
        <taxon>Pezizomycotina</taxon>
        <taxon>Dothideomycetes</taxon>
        <taxon>Pleosporomycetidae</taxon>
        <taxon>Pleosporales</taxon>
        <taxon>Pleosporales incertae sedis</taxon>
        <taxon>Massariosphaeria</taxon>
    </lineage>
</organism>
<evidence type="ECO:0000313" key="11">
    <source>
        <dbReference type="Proteomes" id="UP000481861"/>
    </source>
</evidence>
<evidence type="ECO:0000256" key="6">
    <source>
        <dbReference type="SAM" id="MobiDB-lite"/>
    </source>
</evidence>
<evidence type="ECO:0000256" key="7">
    <source>
        <dbReference type="SAM" id="Phobius"/>
    </source>
</evidence>
<evidence type="ECO:0000256" key="4">
    <source>
        <dbReference type="ARBA" id="ARBA00023136"/>
    </source>
</evidence>
<feature type="transmembrane region" description="Helical" evidence="7">
    <location>
        <begin position="230"/>
        <end position="255"/>
    </location>
</feature>
<feature type="transmembrane region" description="Helical" evidence="7">
    <location>
        <begin position="198"/>
        <end position="218"/>
    </location>
</feature>
<dbReference type="Pfam" id="PF20684">
    <property type="entry name" value="Fung_rhodopsin"/>
    <property type="match status" value="1"/>
</dbReference>
<reference evidence="10 11" key="1">
    <citation type="submission" date="2020-01" db="EMBL/GenBank/DDBJ databases">
        <authorList>
            <consortium name="DOE Joint Genome Institute"/>
            <person name="Haridas S."/>
            <person name="Albert R."/>
            <person name="Binder M."/>
            <person name="Bloem J."/>
            <person name="Labutti K."/>
            <person name="Salamov A."/>
            <person name="Andreopoulos B."/>
            <person name="Baker S.E."/>
            <person name="Barry K."/>
            <person name="Bills G."/>
            <person name="Bluhm B.H."/>
            <person name="Cannon C."/>
            <person name="Castanera R."/>
            <person name="Culley D.E."/>
            <person name="Daum C."/>
            <person name="Ezra D."/>
            <person name="Gonzalez J.B."/>
            <person name="Henrissat B."/>
            <person name="Kuo A."/>
            <person name="Liang C."/>
            <person name="Lipzen A."/>
            <person name="Lutzoni F."/>
            <person name="Magnuson J."/>
            <person name="Mondo S."/>
            <person name="Nolan M."/>
            <person name="Ohm R."/>
            <person name="Pangilinan J."/>
            <person name="Park H.-J.H."/>
            <person name="Ramirez L."/>
            <person name="Alfaro M."/>
            <person name="Sun H."/>
            <person name="Tritt A."/>
            <person name="Yoshinaga Y."/>
            <person name="Zwiers L.-H.L."/>
            <person name="Turgeon B.G."/>
            <person name="Goodwin S.B."/>
            <person name="Spatafora J.W."/>
            <person name="Crous P.W."/>
            <person name="Grigoriev I.V."/>
        </authorList>
    </citation>
    <scope>NUCLEOTIDE SEQUENCE [LARGE SCALE GENOMIC DNA]</scope>
    <source>
        <strain evidence="10 11">CBS 611.86</strain>
    </source>
</reference>
<dbReference type="InterPro" id="IPR049326">
    <property type="entry name" value="Rhodopsin_dom_fungi"/>
</dbReference>
<dbReference type="EMBL" id="JAADJZ010000011">
    <property type="protein sequence ID" value="KAF2871394.1"/>
    <property type="molecule type" value="Genomic_DNA"/>
</dbReference>
<comment type="similarity">
    <text evidence="5">Belongs to the SAT4 family.</text>
</comment>
<gene>
    <name evidence="10" type="ORF">BDV95DRAFT_39967</name>
</gene>
<keyword evidence="11" id="KW-1185">Reference proteome</keyword>
<accession>A0A7C8I5L3</accession>
<feature type="chain" id="PRO_5028926741" description="Rhodopsin domain-containing protein" evidence="8">
    <location>
        <begin position="22"/>
        <end position="570"/>
    </location>
</feature>
<feature type="region of interest" description="Disordered" evidence="6">
    <location>
        <begin position="386"/>
        <end position="426"/>
    </location>
</feature>
<protein>
    <recommendedName>
        <fullName evidence="9">Rhodopsin domain-containing protein</fullName>
    </recommendedName>
</protein>
<feature type="transmembrane region" description="Helical" evidence="7">
    <location>
        <begin position="147"/>
        <end position="168"/>
    </location>
</feature>
<evidence type="ECO:0000256" key="8">
    <source>
        <dbReference type="SAM" id="SignalP"/>
    </source>
</evidence>
<feature type="compositionally biased region" description="Polar residues" evidence="6">
    <location>
        <begin position="387"/>
        <end position="397"/>
    </location>
</feature>
<dbReference type="InterPro" id="IPR052337">
    <property type="entry name" value="SAT4-like"/>
</dbReference>
<feature type="domain" description="Rhodopsin" evidence="9">
    <location>
        <begin position="133"/>
        <end position="371"/>
    </location>
</feature>
<sequence length="570" mass="63785">MKFLRKFFILLTMSITPLIHARSITSDRVKLSLNCAVRHLNRCCVAQADLTQPSCAGELKSCGSTNSNCTLDEDKLKVQMNICNTDTFSVRDRLAAKKLIERGFECPVRDQTEVVASTAIAAGGMSTLVVVLRIVAQQSWLGGRFGWDDCVISFAGMLMVFFTSYSIFPSRRGLGMDIWDMHYEHIQSVLRLFYLTELLYVVSITLTKISILLFYLRIFPDRSLRHLVHYAIWACVVYGITFIPTIIWQCIPVHYVWHYWDGIHKGTCSSATVHLWVSSCVNILLNIVVICIPLRELSKLSLSWMKRAGIMVLFSGGGFIVIVSIVRIRYLILFEKTNNPTWDYTPIGYWTTIEVHVGVILACLPVFRAFSKRIVSLVKHHRRRNVPSPTRRISTSGCDKPLSLASSRKGTIGSTPKNPFSLRTHNNTIPEDKDFIPLNELSMGGPSTSPVLPIFFRGGNETRIHCGPAPPPTAKTARRPPPISQLAYLPPELLRKGSPFKRWRPVPDPAPAPAVITVQREYTVTRNSYVERENEATAGSDLGARSASQSSGRGVPPMGGGSFEGREEWV</sequence>
<dbReference type="GO" id="GO:0016020">
    <property type="term" value="C:membrane"/>
    <property type="evidence" value="ECO:0007669"/>
    <property type="project" value="UniProtKB-SubCell"/>
</dbReference>
<feature type="transmembrane region" description="Helical" evidence="7">
    <location>
        <begin position="114"/>
        <end position="135"/>
    </location>
</feature>
<keyword evidence="8" id="KW-0732">Signal</keyword>
<evidence type="ECO:0000256" key="2">
    <source>
        <dbReference type="ARBA" id="ARBA00022692"/>
    </source>
</evidence>
<proteinExistence type="inferred from homology"/>
<feature type="compositionally biased region" description="Polar residues" evidence="6">
    <location>
        <begin position="404"/>
        <end position="426"/>
    </location>
</feature>
<dbReference type="PANTHER" id="PTHR33048:SF160">
    <property type="entry name" value="SAT4 FAMILY MEMBRANE PROTEIN"/>
    <property type="match status" value="1"/>
</dbReference>
<dbReference type="OrthoDB" id="5378633at2759"/>
<name>A0A7C8I5L3_9PLEO</name>
<dbReference type="Proteomes" id="UP000481861">
    <property type="component" value="Unassembled WGS sequence"/>
</dbReference>
<feature type="transmembrane region" description="Helical" evidence="7">
    <location>
        <begin position="309"/>
        <end position="332"/>
    </location>
</feature>
<feature type="transmembrane region" description="Helical" evidence="7">
    <location>
        <begin position="347"/>
        <end position="367"/>
    </location>
</feature>
<feature type="compositionally biased region" description="Low complexity" evidence="6">
    <location>
        <begin position="543"/>
        <end position="554"/>
    </location>
</feature>
<keyword evidence="2 7" id="KW-0812">Transmembrane</keyword>
<keyword evidence="3 7" id="KW-1133">Transmembrane helix</keyword>
<dbReference type="PANTHER" id="PTHR33048">
    <property type="entry name" value="PTH11-LIKE INTEGRAL MEMBRANE PROTEIN (AFU_ORTHOLOGUE AFUA_5G11245)"/>
    <property type="match status" value="1"/>
</dbReference>
<evidence type="ECO:0000256" key="1">
    <source>
        <dbReference type="ARBA" id="ARBA00004141"/>
    </source>
</evidence>
<evidence type="ECO:0000259" key="9">
    <source>
        <dbReference type="Pfam" id="PF20684"/>
    </source>
</evidence>
<evidence type="ECO:0000256" key="3">
    <source>
        <dbReference type="ARBA" id="ARBA00022989"/>
    </source>
</evidence>
<feature type="transmembrane region" description="Helical" evidence="7">
    <location>
        <begin position="275"/>
        <end position="297"/>
    </location>
</feature>
<evidence type="ECO:0000256" key="5">
    <source>
        <dbReference type="ARBA" id="ARBA00038359"/>
    </source>
</evidence>
<feature type="signal peptide" evidence="8">
    <location>
        <begin position="1"/>
        <end position="21"/>
    </location>
</feature>
<evidence type="ECO:0000313" key="10">
    <source>
        <dbReference type="EMBL" id="KAF2871394.1"/>
    </source>
</evidence>
<feature type="region of interest" description="Disordered" evidence="6">
    <location>
        <begin position="528"/>
        <end position="570"/>
    </location>
</feature>
<comment type="caution">
    <text evidence="10">The sequence shown here is derived from an EMBL/GenBank/DDBJ whole genome shotgun (WGS) entry which is preliminary data.</text>
</comment>
<keyword evidence="4 7" id="KW-0472">Membrane</keyword>